<dbReference type="OrthoDB" id="5338382at2"/>
<organism evidence="2 3">
    <name type="scientific">Helicobacter didelphidarum</name>
    <dbReference type="NCBI Taxonomy" id="2040648"/>
    <lineage>
        <taxon>Bacteria</taxon>
        <taxon>Pseudomonadati</taxon>
        <taxon>Campylobacterota</taxon>
        <taxon>Epsilonproteobacteria</taxon>
        <taxon>Campylobacterales</taxon>
        <taxon>Helicobacteraceae</taxon>
        <taxon>Helicobacter</taxon>
    </lineage>
</organism>
<accession>A0A3D8IPH0</accession>
<keyword evidence="1" id="KW-1133">Transmembrane helix</keyword>
<dbReference type="InterPro" id="IPR029151">
    <property type="entry name" value="Sensor-like_sf"/>
</dbReference>
<dbReference type="SUPFAM" id="SSF103190">
    <property type="entry name" value="Sensory domain-like"/>
    <property type="match status" value="1"/>
</dbReference>
<keyword evidence="1" id="KW-0472">Membrane</keyword>
<dbReference type="Gene3D" id="3.30.450.20">
    <property type="entry name" value="PAS domain"/>
    <property type="match status" value="1"/>
</dbReference>
<reference evidence="2 3" key="1">
    <citation type="submission" date="2018-04" db="EMBL/GenBank/DDBJ databases">
        <title>Novel Campyloabacter and Helicobacter Species and Strains.</title>
        <authorList>
            <person name="Mannion A.J."/>
            <person name="Shen Z."/>
            <person name="Fox J.G."/>
        </authorList>
    </citation>
    <scope>NUCLEOTIDE SEQUENCE [LARGE SCALE GENOMIC DNA]</scope>
    <source>
        <strain evidence="2 3">MIT 17-337</strain>
    </source>
</reference>
<sequence length="302" mass="34636">MLSRDIVTYSKVRYELRAYMCYLFTQNIKNFMPATNLDGVLEGLMRIKGEIKNFDSMYILDKNGIQVSDTFQRNENIPNEGKNFSNRAYFYEALDEQRCIITNPYPSKIDGNLVVTAAYPVYNQAHELLFVVCIDVHLREAIKISAPSWFFGFFSNFSIIMYFVFSLSLAFIALVLTIKGMVKFWSDDLLKFEHFKVEDIFESTILLTLALAIFDLVKAIFEEEVLGKNVGQKTYTVHKTMIRFLGSIIVALAIEALMLVFKFTIYSPEKLLFSVFLIIGVAILLIALAIYVKFAYGAKSEK</sequence>
<evidence type="ECO:0008006" key="4">
    <source>
        <dbReference type="Google" id="ProtNLM"/>
    </source>
</evidence>
<dbReference type="RefSeq" id="WP_115542623.1">
    <property type="nucleotide sequence ID" value="NZ_NXLQ01000004.1"/>
</dbReference>
<feature type="transmembrane region" description="Helical" evidence="1">
    <location>
        <begin position="149"/>
        <end position="180"/>
    </location>
</feature>
<evidence type="ECO:0000313" key="2">
    <source>
        <dbReference type="EMBL" id="RDU66501.1"/>
    </source>
</evidence>
<dbReference type="EMBL" id="NXLQ01000004">
    <property type="protein sequence ID" value="RDU66501.1"/>
    <property type="molecule type" value="Genomic_DNA"/>
</dbReference>
<dbReference type="Proteomes" id="UP000256379">
    <property type="component" value="Unassembled WGS sequence"/>
</dbReference>
<keyword evidence="3" id="KW-1185">Reference proteome</keyword>
<evidence type="ECO:0000313" key="3">
    <source>
        <dbReference type="Proteomes" id="UP000256379"/>
    </source>
</evidence>
<gene>
    <name evidence="2" type="ORF">CQA53_03385</name>
</gene>
<name>A0A3D8IPH0_9HELI</name>
<proteinExistence type="predicted"/>
<dbReference type="Pfam" id="PF22673">
    <property type="entry name" value="MCP-like_PDC_1"/>
    <property type="match status" value="1"/>
</dbReference>
<evidence type="ECO:0000256" key="1">
    <source>
        <dbReference type="SAM" id="Phobius"/>
    </source>
</evidence>
<protein>
    <recommendedName>
        <fullName evidence="4">General glycosylation pathway protein</fullName>
    </recommendedName>
</protein>
<feature type="transmembrane region" description="Helical" evidence="1">
    <location>
        <begin position="242"/>
        <end position="265"/>
    </location>
</feature>
<keyword evidence="1" id="KW-0812">Transmembrane</keyword>
<feature type="transmembrane region" description="Helical" evidence="1">
    <location>
        <begin position="271"/>
        <end position="292"/>
    </location>
</feature>
<dbReference type="CDD" id="cd12914">
    <property type="entry name" value="PDC1_DGC_like"/>
    <property type="match status" value="1"/>
</dbReference>
<dbReference type="AlphaFoldDB" id="A0A3D8IPH0"/>
<comment type="caution">
    <text evidence="2">The sequence shown here is derived from an EMBL/GenBank/DDBJ whole genome shotgun (WGS) entry which is preliminary data.</text>
</comment>